<dbReference type="STRING" id="177413.SAMN05660859_2406"/>
<comment type="function">
    <text evidence="2">One of several proteins that assist in the late maturation steps of the functional core of the 30S ribosomal subunit. Associates with free 30S ribosomal subunits (but not with 30S subunits that are part of 70S ribosomes or polysomes). Required for efficient processing of 16S rRNA. May interact with the 5'-terminal helix region of 16S rRNA.</text>
</comment>
<dbReference type="RefSeq" id="WP_091439716.1">
    <property type="nucleotide sequence ID" value="NZ_FMTP01000003.1"/>
</dbReference>
<dbReference type="NCBIfam" id="NF001802">
    <property type="entry name" value="PRK00521.2-5"/>
    <property type="match status" value="1"/>
</dbReference>
<dbReference type="HAMAP" id="MF_00003">
    <property type="entry name" value="RbfA"/>
    <property type="match status" value="1"/>
</dbReference>
<keyword evidence="1 2" id="KW-0690">Ribosome biogenesis</keyword>
<evidence type="ECO:0000256" key="2">
    <source>
        <dbReference type="HAMAP-Rule" id="MF_00003"/>
    </source>
</evidence>
<sequence length="145" mass="15591">MKNKASSGGGPSQRQLRVGELVRHALSDILSRGDLPDPALTRVVITVPEVRMSPDLKIATCYVMPLGGKDAKAAIAALATNAKPLRGEIGRRLALKSIPELRFRIDTSFEEGSRIDALLRLPQVQRDLGGAEDGPNDPNDQEDAV</sequence>
<dbReference type="PANTHER" id="PTHR33515:SF1">
    <property type="entry name" value="RIBOSOME-BINDING FACTOR A, CHLOROPLASTIC-RELATED"/>
    <property type="match status" value="1"/>
</dbReference>
<dbReference type="SUPFAM" id="SSF89919">
    <property type="entry name" value="Ribosome-binding factor A, RbfA"/>
    <property type="match status" value="1"/>
</dbReference>
<dbReference type="InterPro" id="IPR015946">
    <property type="entry name" value="KH_dom-like_a/b"/>
</dbReference>
<comment type="similarity">
    <text evidence="2">Belongs to the RbfA family.</text>
</comment>
<gene>
    <name evidence="2" type="primary">rbfA</name>
    <name evidence="4" type="ORF">SAMN05660859_2406</name>
</gene>
<dbReference type="GO" id="GO:0005829">
    <property type="term" value="C:cytosol"/>
    <property type="evidence" value="ECO:0007669"/>
    <property type="project" value="TreeGrafter"/>
</dbReference>
<dbReference type="Gene3D" id="3.30.300.20">
    <property type="match status" value="1"/>
</dbReference>
<dbReference type="GO" id="GO:0043024">
    <property type="term" value="F:ribosomal small subunit binding"/>
    <property type="evidence" value="ECO:0007669"/>
    <property type="project" value="TreeGrafter"/>
</dbReference>
<evidence type="ECO:0000256" key="1">
    <source>
        <dbReference type="ARBA" id="ARBA00022517"/>
    </source>
</evidence>
<evidence type="ECO:0000256" key="3">
    <source>
        <dbReference type="SAM" id="MobiDB-lite"/>
    </source>
</evidence>
<protein>
    <recommendedName>
        <fullName evidence="2">Ribosome-binding factor A</fullName>
    </recommendedName>
</protein>
<accession>A0A1G4SQB8</accession>
<reference evidence="5" key="1">
    <citation type="submission" date="2016-10" db="EMBL/GenBank/DDBJ databases">
        <authorList>
            <person name="Varghese N."/>
            <person name="Submissions S."/>
        </authorList>
    </citation>
    <scope>NUCLEOTIDE SEQUENCE [LARGE SCALE GENOMIC DNA]</scope>
    <source>
        <strain evidence="5">CGMCC 1.1761</strain>
    </source>
</reference>
<dbReference type="InterPro" id="IPR000238">
    <property type="entry name" value="RbfA"/>
</dbReference>
<dbReference type="PANTHER" id="PTHR33515">
    <property type="entry name" value="RIBOSOME-BINDING FACTOR A, CHLOROPLASTIC-RELATED"/>
    <property type="match status" value="1"/>
</dbReference>
<name>A0A1G4SQB8_9HYPH</name>
<evidence type="ECO:0000313" key="5">
    <source>
        <dbReference type="Proteomes" id="UP000198889"/>
    </source>
</evidence>
<dbReference type="Proteomes" id="UP000198889">
    <property type="component" value="Unassembled WGS sequence"/>
</dbReference>
<organism evidence="4 5">
    <name type="scientific">Ancylobacter rudongensis</name>
    <dbReference type="NCBI Taxonomy" id="177413"/>
    <lineage>
        <taxon>Bacteria</taxon>
        <taxon>Pseudomonadati</taxon>
        <taxon>Pseudomonadota</taxon>
        <taxon>Alphaproteobacteria</taxon>
        <taxon>Hyphomicrobiales</taxon>
        <taxon>Xanthobacteraceae</taxon>
        <taxon>Ancylobacter</taxon>
    </lineage>
</organism>
<dbReference type="EMBL" id="FMTP01000003">
    <property type="protein sequence ID" value="SCW71333.1"/>
    <property type="molecule type" value="Genomic_DNA"/>
</dbReference>
<dbReference type="InterPro" id="IPR023799">
    <property type="entry name" value="RbfA_dom_sf"/>
</dbReference>
<dbReference type="NCBIfam" id="TIGR00082">
    <property type="entry name" value="rbfA"/>
    <property type="match status" value="1"/>
</dbReference>
<dbReference type="AlphaFoldDB" id="A0A1G4SQB8"/>
<proteinExistence type="inferred from homology"/>
<keyword evidence="5" id="KW-1185">Reference proteome</keyword>
<dbReference type="PROSITE" id="PS01319">
    <property type="entry name" value="RBFA"/>
    <property type="match status" value="1"/>
</dbReference>
<comment type="subunit">
    <text evidence="2">Monomer. Binds 30S ribosomal subunits, but not 50S ribosomal subunits or 70S ribosomes.</text>
</comment>
<dbReference type="GO" id="GO:0030490">
    <property type="term" value="P:maturation of SSU-rRNA"/>
    <property type="evidence" value="ECO:0007669"/>
    <property type="project" value="UniProtKB-UniRule"/>
</dbReference>
<evidence type="ECO:0000313" key="4">
    <source>
        <dbReference type="EMBL" id="SCW71333.1"/>
    </source>
</evidence>
<keyword evidence="2" id="KW-0963">Cytoplasm</keyword>
<comment type="subcellular location">
    <subcellularLocation>
        <location evidence="2">Cytoplasm</location>
    </subcellularLocation>
</comment>
<dbReference type="Pfam" id="PF02033">
    <property type="entry name" value="RBFA"/>
    <property type="match status" value="1"/>
</dbReference>
<feature type="region of interest" description="Disordered" evidence="3">
    <location>
        <begin position="126"/>
        <end position="145"/>
    </location>
</feature>
<dbReference type="InterPro" id="IPR020053">
    <property type="entry name" value="Ribosome-bd_factorA_CS"/>
</dbReference>